<feature type="transmembrane region" description="Helical" evidence="6">
    <location>
        <begin position="322"/>
        <end position="343"/>
    </location>
</feature>
<dbReference type="RefSeq" id="XP_040760343.1">
    <property type="nucleotide sequence ID" value="XM_040902325.1"/>
</dbReference>
<accession>A0A165CD92</accession>
<dbReference type="GO" id="GO:0030001">
    <property type="term" value="P:metal ion transport"/>
    <property type="evidence" value="ECO:0007669"/>
    <property type="project" value="InterPro"/>
</dbReference>
<feature type="compositionally biased region" description="Polar residues" evidence="5">
    <location>
        <begin position="46"/>
        <end position="55"/>
    </location>
</feature>
<evidence type="ECO:0000256" key="2">
    <source>
        <dbReference type="ARBA" id="ARBA00022692"/>
    </source>
</evidence>
<protein>
    <recommendedName>
        <fullName evidence="9">Metal homeostatis protein bsd2</fullName>
    </recommendedName>
</protein>
<reference evidence="7 8" key="1">
    <citation type="journal article" date="2016" name="Mol. Biol. Evol.">
        <title>Comparative Genomics of Early-Diverging Mushroom-Forming Fungi Provides Insights into the Origins of Lignocellulose Decay Capabilities.</title>
        <authorList>
            <person name="Nagy L.G."/>
            <person name="Riley R."/>
            <person name="Tritt A."/>
            <person name="Adam C."/>
            <person name="Daum C."/>
            <person name="Floudas D."/>
            <person name="Sun H."/>
            <person name="Yadav J.S."/>
            <person name="Pangilinan J."/>
            <person name="Larsson K.H."/>
            <person name="Matsuura K."/>
            <person name="Barry K."/>
            <person name="Labutti K."/>
            <person name="Kuo R."/>
            <person name="Ohm R.A."/>
            <person name="Bhattacharya S.S."/>
            <person name="Shirouzu T."/>
            <person name="Yoshinaga Y."/>
            <person name="Martin F.M."/>
            <person name="Grigoriev I.V."/>
            <person name="Hibbett D.S."/>
        </authorList>
    </citation>
    <scope>NUCLEOTIDE SEQUENCE [LARGE SCALE GENOMIC DNA]</scope>
    <source>
        <strain evidence="7 8">93-53</strain>
    </source>
</reference>
<dbReference type="GO" id="GO:0007034">
    <property type="term" value="P:vacuolar transport"/>
    <property type="evidence" value="ECO:0007669"/>
    <property type="project" value="InterPro"/>
</dbReference>
<dbReference type="AlphaFoldDB" id="A0A165CD92"/>
<feature type="transmembrane region" description="Helical" evidence="6">
    <location>
        <begin position="215"/>
        <end position="239"/>
    </location>
</feature>
<dbReference type="GO" id="GO:0006511">
    <property type="term" value="P:ubiquitin-dependent protein catabolic process"/>
    <property type="evidence" value="ECO:0007669"/>
    <property type="project" value="TreeGrafter"/>
</dbReference>
<evidence type="ECO:0000256" key="1">
    <source>
        <dbReference type="ARBA" id="ARBA00004141"/>
    </source>
</evidence>
<dbReference type="GeneID" id="63819356"/>
<evidence type="ECO:0000256" key="5">
    <source>
        <dbReference type="SAM" id="MobiDB-lite"/>
    </source>
</evidence>
<organism evidence="7 8">
    <name type="scientific">Laetiporus sulphureus 93-53</name>
    <dbReference type="NCBI Taxonomy" id="1314785"/>
    <lineage>
        <taxon>Eukaryota</taxon>
        <taxon>Fungi</taxon>
        <taxon>Dikarya</taxon>
        <taxon>Basidiomycota</taxon>
        <taxon>Agaricomycotina</taxon>
        <taxon>Agaricomycetes</taxon>
        <taxon>Polyporales</taxon>
        <taxon>Laetiporus</taxon>
    </lineage>
</organism>
<dbReference type="OrthoDB" id="10003116at2759"/>
<keyword evidence="3 6" id="KW-1133">Transmembrane helix</keyword>
<dbReference type="PANTHER" id="PTHR13396">
    <property type="entry name" value="NEDD4 FAMILY INTERACTING PROTEIN 1/2"/>
    <property type="match status" value="1"/>
</dbReference>
<dbReference type="InParanoid" id="A0A165CD92"/>
<proteinExistence type="predicted"/>
<keyword evidence="2 6" id="KW-0812">Transmembrane</keyword>
<evidence type="ECO:0000313" key="7">
    <source>
        <dbReference type="EMBL" id="KZT02603.1"/>
    </source>
</evidence>
<feature type="region of interest" description="Disordered" evidence="5">
    <location>
        <begin position="1"/>
        <end position="103"/>
    </location>
</feature>
<dbReference type="PANTHER" id="PTHR13396:SF5">
    <property type="entry name" value="NEDD4 FAMILY INTERACTING PROTEIN"/>
    <property type="match status" value="1"/>
</dbReference>
<dbReference type="GO" id="GO:0005783">
    <property type="term" value="C:endoplasmic reticulum"/>
    <property type="evidence" value="ECO:0007669"/>
    <property type="project" value="TreeGrafter"/>
</dbReference>
<evidence type="ECO:0000256" key="4">
    <source>
        <dbReference type="ARBA" id="ARBA00023136"/>
    </source>
</evidence>
<evidence type="ECO:0000256" key="6">
    <source>
        <dbReference type="SAM" id="Phobius"/>
    </source>
</evidence>
<dbReference type="GO" id="GO:0016020">
    <property type="term" value="C:membrane"/>
    <property type="evidence" value="ECO:0007669"/>
    <property type="project" value="UniProtKB-SubCell"/>
</dbReference>
<dbReference type="GO" id="GO:0048471">
    <property type="term" value="C:perinuclear region of cytoplasm"/>
    <property type="evidence" value="ECO:0007669"/>
    <property type="project" value="TreeGrafter"/>
</dbReference>
<evidence type="ECO:0000256" key="3">
    <source>
        <dbReference type="ARBA" id="ARBA00022989"/>
    </source>
</evidence>
<dbReference type="InterPro" id="IPR019325">
    <property type="entry name" value="NEDD4/Bsd2"/>
</dbReference>
<feature type="compositionally biased region" description="Acidic residues" evidence="5">
    <location>
        <begin position="19"/>
        <end position="29"/>
    </location>
</feature>
<evidence type="ECO:0008006" key="9">
    <source>
        <dbReference type="Google" id="ProtNLM"/>
    </source>
</evidence>
<gene>
    <name evidence="7" type="ORF">LAESUDRAFT_405272</name>
</gene>
<dbReference type="GO" id="GO:0005794">
    <property type="term" value="C:Golgi apparatus"/>
    <property type="evidence" value="ECO:0007669"/>
    <property type="project" value="TreeGrafter"/>
</dbReference>
<evidence type="ECO:0000313" key="8">
    <source>
        <dbReference type="Proteomes" id="UP000076871"/>
    </source>
</evidence>
<dbReference type="STRING" id="1314785.A0A165CD92"/>
<feature type="compositionally biased region" description="Pro residues" evidence="5">
    <location>
        <begin position="67"/>
        <end position="79"/>
    </location>
</feature>
<feature type="region of interest" description="Disordered" evidence="5">
    <location>
        <begin position="387"/>
        <end position="410"/>
    </location>
</feature>
<dbReference type="CDD" id="cd22212">
    <property type="entry name" value="NDFIP-like"/>
    <property type="match status" value="1"/>
</dbReference>
<keyword evidence="8" id="KW-1185">Reference proteome</keyword>
<dbReference type="Proteomes" id="UP000076871">
    <property type="component" value="Unassembled WGS sequence"/>
</dbReference>
<dbReference type="FunCoup" id="A0A165CD92">
    <property type="interactions" value="114"/>
</dbReference>
<dbReference type="EMBL" id="KV427651">
    <property type="protein sequence ID" value="KZT02603.1"/>
    <property type="molecule type" value="Genomic_DNA"/>
</dbReference>
<comment type="subcellular location">
    <subcellularLocation>
        <location evidence="1">Membrane</location>
        <topology evidence="1">Multi-pass membrane protein</topology>
    </subcellularLocation>
</comment>
<dbReference type="GO" id="GO:0031398">
    <property type="term" value="P:positive regulation of protein ubiquitination"/>
    <property type="evidence" value="ECO:0007669"/>
    <property type="project" value="TreeGrafter"/>
</dbReference>
<name>A0A165CD92_9APHY</name>
<keyword evidence="4 6" id="KW-0472">Membrane</keyword>
<sequence length="423" mass="46616">MPAGYAPLPNPRSEPEAERELEDAFEDDDEHHTESTPLTHGYAPTESLSSTSSTAPGAYDFEREYDYPPPGSPPSPSPFALPNNIGNTNGELPSTPVRPTPPRPSFLRRAVGALLPQYYTRVPTELSSSRRVGGGEDNDGVFANVMAKPGRSVAMTGQNGEVIMVPEEAQNDLPPSYNEAQADAVPTYWETTVHAPSLLSANGEMLVDDLPTGSLIFFITTAFISYFFQFVGFVLTYLLHSTHAAKYGSRAGLGLTMIQYGFYSRSQAAEGEGGQGQELVYWNKTTGIPTVIPQTSSGMAMLPNGTMIDVSTSDFGASSREWMSLLLIVLGWLLFLSSVIGFYRVKRWEKSIRDAANQTPLTPEQIQRDVEVRRNIERVFGILDYGGSDENDERRTEQMQQTPMHIPEADMRMQRDLREAGLL</sequence>
<dbReference type="Pfam" id="PF10176">
    <property type="entry name" value="NEDD4_Bsd2"/>
    <property type="match status" value="1"/>
</dbReference>